<feature type="compositionally biased region" description="Low complexity" evidence="1">
    <location>
        <begin position="12"/>
        <end position="33"/>
    </location>
</feature>
<name>A0AAD6A293_9POAL</name>
<feature type="region of interest" description="Disordered" evidence="1">
    <location>
        <begin position="158"/>
        <end position="191"/>
    </location>
</feature>
<evidence type="ECO:0000313" key="4">
    <source>
        <dbReference type="Proteomes" id="UP001210211"/>
    </source>
</evidence>
<proteinExistence type="predicted"/>
<feature type="domain" description="Hpc2-related" evidence="2">
    <location>
        <begin position="169"/>
        <end position="215"/>
    </location>
</feature>
<reference evidence="3 4" key="1">
    <citation type="journal article" date="2022" name="Cell">
        <title>Repeat-based holocentromeres influence genome architecture and karyotype evolution.</title>
        <authorList>
            <person name="Hofstatter P.G."/>
            <person name="Thangavel G."/>
            <person name="Lux T."/>
            <person name="Neumann P."/>
            <person name="Vondrak T."/>
            <person name="Novak P."/>
            <person name="Zhang M."/>
            <person name="Costa L."/>
            <person name="Castellani M."/>
            <person name="Scott A."/>
            <person name="Toegelov H."/>
            <person name="Fuchs J."/>
            <person name="Mata-Sucre Y."/>
            <person name="Dias Y."/>
            <person name="Vanzela A.L.L."/>
            <person name="Huettel B."/>
            <person name="Almeida C.C.S."/>
            <person name="Simkova H."/>
            <person name="Souza G."/>
            <person name="Pedrosa-Harand A."/>
            <person name="Macas J."/>
            <person name="Mayer K.F.X."/>
            <person name="Houben A."/>
            <person name="Marques A."/>
        </authorList>
    </citation>
    <scope>NUCLEOTIDE SEQUENCE [LARGE SCALE GENOMIC DNA]</scope>
    <source>
        <strain evidence="3">RhyTen1mFocal</strain>
    </source>
</reference>
<evidence type="ECO:0000256" key="1">
    <source>
        <dbReference type="SAM" id="MobiDB-lite"/>
    </source>
</evidence>
<dbReference type="EMBL" id="JAMRDG010000001">
    <property type="protein sequence ID" value="KAJ3708285.1"/>
    <property type="molecule type" value="Genomic_DNA"/>
</dbReference>
<sequence>MEEHKPQPQPQPSVTAAAVASSSTSAVVSRVPAIAQSAGGGNPSGGRIQPVPVLPGPSQASSSSNPRVEAQTVDNGVRQRFTVELKPGETTIVSWKKLVKESGVEKSSKVEARAEMAVDFAPQPGTAAPVKPGENDQMEAVPPLNRFSSVIEKIERLYMGKNSSDEEEEPNEAPDDDQYDTEDSFIDDTELDEYFQADNLVTKHTGYFVNKGQLEQISEATSAKGPTPKKRRRKDPNITTRVYTEQEWKQLQLTNTAAVPGEHRPKPNNKSNQPSGAQKKSIDKVSGKETVLALESRNLIGPKGSVMELDNYSNSSAREKGVSGYIEMNPRKVSNGEKEVKIRKEKKGEFVEPSTSSSVYPVQPMYQTPAMFRDGTASRPKGSRLERAIKDLEKIVAQCRPQSAEVQEVDPANPAIKRRLPQDVKVKLAKVARLSAGQVNISEDQLIERLMGILGHLVQRKTLKRNLREMVELGLFAKQEKADRLQHVKKEINEMVKLRVSQLKSKVQEQQANGSGDDFQEVGYSGALKGKFTMDHALEDKMCDLYDLYLEGMDEDRGPQCRKLYVELAELWPHGYMDNLGIKEAITRSKERKKTLHNHQKVRNEERLKRKKISQQTMSPQSKSIQVQQSTSSLAIVPQEKPITTYNPNLPINPSSGGKSIVDPTALFPDYYQYHGSKKLKRKAESDPAGSQNNRKPVKSKDKVHKLNRHSGISDEANAVTDKKTSTNDNPESIGQLSLVLVDGVGLPGSSDQAHYVPPSDNFRNES</sequence>
<feature type="compositionally biased region" description="Polar residues" evidence="1">
    <location>
        <begin position="237"/>
        <end position="257"/>
    </location>
</feature>
<dbReference type="PANTHER" id="PTHR21669:SF28">
    <property type="entry name" value="YEMANUCLEIN"/>
    <property type="match status" value="1"/>
</dbReference>
<dbReference type="PANTHER" id="PTHR21669">
    <property type="entry name" value="CAPZ-INTERACTING PROTEIN AND RELATED PROTEINS"/>
    <property type="match status" value="1"/>
</dbReference>
<feature type="compositionally biased region" description="Acidic residues" evidence="1">
    <location>
        <begin position="165"/>
        <end position="191"/>
    </location>
</feature>
<dbReference type="Pfam" id="PF08729">
    <property type="entry name" value="HUN"/>
    <property type="match status" value="1"/>
</dbReference>
<feature type="compositionally biased region" description="Basic residues" evidence="1">
    <location>
        <begin position="696"/>
        <end position="709"/>
    </location>
</feature>
<dbReference type="AlphaFoldDB" id="A0AAD6A293"/>
<protein>
    <recommendedName>
        <fullName evidence="2">Hpc2-related domain-containing protein</fullName>
    </recommendedName>
</protein>
<accession>A0AAD6A293</accession>
<dbReference type="GO" id="GO:0005634">
    <property type="term" value="C:nucleus"/>
    <property type="evidence" value="ECO:0007669"/>
    <property type="project" value="TreeGrafter"/>
</dbReference>
<feature type="region of interest" description="Disordered" evidence="1">
    <location>
        <begin position="1"/>
        <end position="81"/>
    </location>
</feature>
<feature type="compositionally biased region" description="Basic residues" evidence="1">
    <location>
        <begin position="591"/>
        <end position="601"/>
    </location>
</feature>
<dbReference type="Proteomes" id="UP001210211">
    <property type="component" value="Unassembled WGS sequence"/>
</dbReference>
<feature type="compositionally biased region" description="Polar residues" evidence="1">
    <location>
        <begin position="614"/>
        <end position="633"/>
    </location>
</feature>
<feature type="region of interest" description="Disordered" evidence="1">
    <location>
        <begin position="212"/>
        <end position="288"/>
    </location>
</feature>
<keyword evidence="4" id="KW-1185">Reference proteome</keyword>
<comment type="caution">
    <text evidence="3">The sequence shown here is derived from an EMBL/GenBank/DDBJ whole genome shotgun (WGS) entry which is preliminary data.</text>
</comment>
<feature type="region of interest" description="Disordered" evidence="1">
    <location>
        <begin position="118"/>
        <end position="146"/>
    </location>
</feature>
<organism evidence="3 4">
    <name type="scientific">Rhynchospora tenuis</name>
    <dbReference type="NCBI Taxonomy" id="198213"/>
    <lineage>
        <taxon>Eukaryota</taxon>
        <taxon>Viridiplantae</taxon>
        <taxon>Streptophyta</taxon>
        <taxon>Embryophyta</taxon>
        <taxon>Tracheophyta</taxon>
        <taxon>Spermatophyta</taxon>
        <taxon>Magnoliopsida</taxon>
        <taxon>Liliopsida</taxon>
        <taxon>Poales</taxon>
        <taxon>Cyperaceae</taxon>
        <taxon>Cyperoideae</taxon>
        <taxon>Rhynchosporeae</taxon>
        <taxon>Rhynchospora</taxon>
    </lineage>
</organism>
<evidence type="ECO:0000259" key="2">
    <source>
        <dbReference type="Pfam" id="PF08729"/>
    </source>
</evidence>
<dbReference type="GO" id="GO:0006325">
    <property type="term" value="P:chromatin organization"/>
    <property type="evidence" value="ECO:0007669"/>
    <property type="project" value="TreeGrafter"/>
</dbReference>
<gene>
    <name evidence="3" type="ORF">LUZ61_011990</name>
</gene>
<evidence type="ECO:0000313" key="3">
    <source>
        <dbReference type="EMBL" id="KAJ3708285.1"/>
    </source>
</evidence>
<feature type="region of interest" description="Disordered" evidence="1">
    <location>
        <begin position="591"/>
        <end position="633"/>
    </location>
</feature>
<feature type="region of interest" description="Disordered" evidence="1">
    <location>
        <begin position="678"/>
        <end position="735"/>
    </location>
</feature>
<feature type="compositionally biased region" description="Polar residues" evidence="1">
    <location>
        <begin position="268"/>
        <end position="278"/>
    </location>
</feature>
<dbReference type="InterPro" id="IPR014840">
    <property type="entry name" value="HRD"/>
</dbReference>
<feature type="region of interest" description="Disordered" evidence="1">
    <location>
        <begin position="748"/>
        <end position="767"/>
    </location>
</feature>